<keyword evidence="1" id="KW-0195">Cyclin</keyword>
<reference evidence="1" key="1">
    <citation type="submission" date="2003-11" db="EMBL/GenBank/DDBJ databases">
        <authorList>
            <person name="Heidelberg J.F."/>
            <person name="Eisen J.A."/>
            <person name="Nelson W.C."/>
            <person name="DeLong E.F."/>
        </authorList>
    </citation>
    <scope>NUCLEOTIDE SEQUENCE</scope>
</reference>
<name>Q6SH48_9BACT</name>
<organism evidence="1">
    <name type="scientific">uncultured marine bacterium 442</name>
    <dbReference type="NCBI Taxonomy" id="257392"/>
    <lineage>
        <taxon>Bacteria</taxon>
        <taxon>environmental samples</taxon>
    </lineage>
</organism>
<accession>Q6SH48</accession>
<dbReference type="EMBL" id="AY458639">
    <property type="protein sequence ID" value="AAR37771.1"/>
    <property type="molecule type" value="Genomic_DNA"/>
</dbReference>
<reference evidence="1" key="2">
    <citation type="submission" date="2003-12" db="EMBL/GenBank/DDBJ databases">
        <title>Monterey Bay Coastal Ocean Microbial Observatory environmental clone sequencing.</title>
        <authorList>
            <person name="DeLong E.F."/>
        </authorList>
    </citation>
    <scope>NUCLEOTIDE SEQUENCE</scope>
</reference>
<protein>
    <submittedName>
        <fullName evidence="1">Tetracyclin repressor domain protein</fullName>
    </submittedName>
</protein>
<dbReference type="Gene3D" id="1.10.357.10">
    <property type="entry name" value="Tetracycline Repressor, domain 2"/>
    <property type="match status" value="1"/>
</dbReference>
<dbReference type="SUPFAM" id="SSF48498">
    <property type="entry name" value="Tetracyclin repressor-like, C-terminal domain"/>
    <property type="match status" value="1"/>
</dbReference>
<dbReference type="InterPro" id="IPR036271">
    <property type="entry name" value="Tet_transcr_reg_TetR-rel_C_sf"/>
</dbReference>
<evidence type="ECO:0000313" key="1">
    <source>
        <dbReference type="EMBL" id="AAR37771.1"/>
    </source>
</evidence>
<sequence length="211" mass="23573">MPRPLVDTETIITVALDAMEDPREGPLTARRLATRLRCSTRTLYQQMGKQEELISALLNHYFVKTAPELDSTLSWKDAIGAWASALRLAILERPNLSRHLSTDNRPALIEFTRPLLAALIASEFSEAVAVEVCRSLVHVIVSLTLGELETQAHRYDETAIEGDHLARLLSIDANAYERSPDGKMPPPVFLQSIHWLIGGIELQRQTQVART</sequence>
<dbReference type="AlphaFoldDB" id="Q6SH48"/>
<gene>
    <name evidence="1" type="ORF">MBMO_EBAC000-63A02.49</name>
</gene>
<proteinExistence type="predicted"/>